<gene>
    <name evidence="1" type="ORF">Ocin01_03572</name>
</gene>
<dbReference type="PROSITE" id="PS51257">
    <property type="entry name" value="PROKAR_LIPOPROTEIN"/>
    <property type="match status" value="1"/>
</dbReference>
<proteinExistence type="predicted"/>
<name>A0A1D2NCW4_ORCCI</name>
<dbReference type="Proteomes" id="UP000094527">
    <property type="component" value="Unassembled WGS sequence"/>
</dbReference>
<reference evidence="1 2" key="1">
    <citation type="journal article" date="2016" name="Genome Biol. Evol.">
        <title>Gene Family Evolution Reflects Adaptation to Soil Environmental Stressors in the Genome of the Collembolan Orchesella cincta.</title>
        <authorList>
            <person name="Faddeeva-Vakhrusheva A."/>
            <person name="Derks M.F."/>
            <person name="Anvar S.Y."/>
            <person name="Agamennone V."/>
            <person name="Suring W."/>
            <person name="Smit S."/>
            <person name="van Straalen N.M."/>
            <person name="Roelofs D."/>
        </authorList>
    </citation>
    <scope>NUCLEOTIDE SEQUENCE [LARGE SCALE GENOMIC DNA]</scope>
    <source>
        <tissue evidence="1">Mixed pool</tissue>
    </source>
</reference>
<evidence type="ECO:0000313" key="2">
    <source>
        <dbReference type="Proteomes" id="UP000094527"/>
    </source>
</evidence>
<keyword evidence="2" id="KW-1185">Reference proteome</keyword>
<evidence type="ECO:0000313" key="1">
    <source>
        <dbReference type="EMBL" id="ODN03092.1"/>
    </source>
</evidence>
<sequence length="142" mass="16033">MNEDKGKNDFVFCLCGFLWSAFSHVGSSCSIFIQLTQNNNLERTRRIGSTSLQRRDQPSVVTGAARTFSASLPGAMVGDGELDDEESLDPATMPYFDYSVPRNISTIVGQHAFLLCRVYRMKDRSWSGLFYWFGSVLIRKKN</sequence>
<accession>A0A1D2NCW4</accession>
<dbReference type="AlphaFoldDB" id="A0A1D2NCW4"/>
<dbReference type="OrthoDB" id="6365338at2759"/>
<dbReference type="EMBL" id="LJIJ01000087">
    <property type="protein sequence ID" value="ODN03092.1"/>
    <property type="molecule type" value="Genomic_DNA"/>
</dbReference>
<comment type="caution">
    <text evidence="1">The sequence shown here is derived from an EMBL/GenBank/DDBJ whole genome shotgun (WGS) entry which is preliminary data.</text>
</comment>
<protein>
    <submittedName>
        <fullName evidence="1">Uncharacterized protein</fullName>
    </submittedName>
</protein>
<organism evidence="1 2">
    <name type="scientific">Orchesella cincta</name>
    <name type="common">Springtail</name>
    <name type="synonym">Podura cincta</name>
    <dbReference type="NCBI Taxonomy" id="48709"/>
    <lineage>
        <taxon>Eukaryota</taxon>
        <taxon>Metazoa</taxon>
        <taxon>Ecdysozoa</taxon>
        <taxon>Arthropoda</taxon>
        <taxon>Hexapoda</taxon>
        <taxon>Collembola</taxon>
        <taxon>Entomobryomorpha</taxon>
        <taxon>Entomobryoidea</taxon>
        <taxon>Orchesellidae</taxon>
        <taxon>Orchesellinae</taxon>
        <taxon>Orchesella</taxon>
    </lineage>
</organism>